<feature type="domain" description="DEK-C" evidence="2">
    <location>
        <begin position="13"/>
        <end position="50"/>
    </location>
</feature>
<dbReference type="PANTHER" id="PTHR15410">
    <property type="entry name" value="HIRA-INTERACTING PROTEIN 3"/>
    <property type="match status" value="1"/>
</dbReference>
<dbReference type="Pfam" id="PF08766">
    <property type="entry name" value="DEK_C"/>
    <property type="match status" value="1"/>
</dbReference>
<feature type="compositionally biased region" description="Acidic residues" evidence="1">
    <location>
        <begin position="295"/>
        <end position="304"/>
    </location>
</feature>
<dbReference type="InterPro" id="IPR014876">
    <property type="entry name" value="DEK_C"/>
</dbReference>
<evidence type="ECO:0000256" key="1">
    <source>
        <dbReference type="SAM" id="MobiDB-lite"/>
    </source>
</evidence>
<keyword evidence="4" id="KW-1185">Reference proteome</keyword>
<proteinExistence type="predicted"/>
<sequence length="332" mass="37121">MSSESGLSETAHPSDAILEKTLRDIVRKAEVDPITVKRVRTAAEERLGLDAGFFKSHDEWNEKSKEIIEDAFNQPSQKSPSPEPTPPKKTPSQAKTPKRTSTSKTQPASKRQKRSVSESEEQSDFESEEEPKPKTKPAQRQSQTVDSDKEEEQEDDQDGENAADHDSESEMSVVLDEVPPKKQRKKSTSAGPKTKAQPKSKATKAAAKTSELSEEEQTIKRLQGELLKCGVRKLWHRELASYDTPRAKIGHLKQMLKDVGIVGRFSEQKAKAIKERRELEEDLAAVQEGAKQWGDDGEKESEAEDAPRPQRRAAAATRFVDFGEDDDDDDDE</sequence>
<dbReference type="Proteomes" id="UP001341245">
    <property type="component" value="Unassembled WGS sequence"/>
</dbReference>
<organism evidence="3 4">
    <name type="scientific">Aureobasidium pullulans</name>
    <name type="common">Black yeast</name>
    <name type="synonym">Pullularia pullulans</name>
    <dbReference type="NCBI Taxonomy" id="5580"/>
    <lineage>
        <taxon>Eukaryota</taxon>
        <taxon>Fungi</taxon>
        <taxon>Dikarya</taxon>
        <taxon>Ascomycota</taxon>
        <taxon>Pezizomycotina</taxon>
        <taxon>Dothideomycetes</taxon>
        <taxon>Dothideomycetidae</taxon>
        <taxon>Dothideales</taxon>
        <taxon>Saccotheciaceae</taxon>
        <taxon>Aureobasidium</taxon>
    </lineage>
</organism>
<feature type="compositionally biased region" description="Polar residues" evidence="1">
    <location>
        <begin position="99"/>
        <end position="109"/>
    </location>
</feature>
<feature type="compositionally biased region" description="Acidic residues" evidence="1">
    <location>
        <begin position="148"/>
        <end position="161"/>
    </location>
</feature>
<gene>
    <name evidence="3" type="ORF">QM012_005641</name>
</gene>
<evidence type="ECO:0000313" key="3">
    <source>
        <dbReference type="EMBL" id="KAK6006633.1"/>
    </source>
</evidence>
<evidence type="ECO:0000259" key="2">
    <source>
        <dbReference type="Pfam" id="PF08766"/>
    </source>
</evidence>
<comment type="caution">
    <text evidence="3">The sequence shown here is derived from an EMBL/GenBank/DDBJ whole genome shotgun (WGS) entry which is preliminary data.</text>
</comment>
<dbReference type="InterPro" id="IPR037647">
    <property type="entry name" value="HIRIP3"/>
</dbReference>
<evidence type="ECO:0000313" key="4">
    <source>
        <dbReference type="Proteomes" id="UP001341245"/>
    </source>
</evidence>
<feature type="region of interest" description="Disordered" evidence="1">
    <location>
        <begin position="62"/>
        <end position="218"/>
    </location>
</feature>
<name>A0ABR0TQA9_AURPU</name>
<reference evidence="3 4" key="1">
    <citation type="submission" date="2023-11" db="EMBL/GenBank/DDBJ databases">
        <title>Draft genome sequence and annotation of the polyextremotolerant black yeast-like fungus Aureobasidium pullulans NRRL 62042.</title>
        <authorList>
            <person name="Dielentheis-Frenken M.R.E."/>
            <person name="Wibberg D."/>
            <person name="Blank L.M."/>
            <person name="Tiso T."/>
        </authorList>
    </citation>
    <scope>NUCLEOTIDE SEQUENCE [LARGE SCALE GENOMIC DNA]</scope>
    <source>
        <strain evidence="3 4">NRRL 62042</strain>
    </source>
</reference>
<dbReference type="EMBL" id="JASGXD010000003">
    <property type="protein sequence ID" value="KAK6006633.1"/>
    <property type="molecule type" value="Genomic_DNA"/>
</dbReference>
<feature type="compositionally biased region" description="Acidic residues" evidence="1">
    <location>
        <begin position="118"/>
        <end position="129"/>
    </location>
</feature>
<protein>
    <recommendedName>
        <fullName evidence="2">DEK-C domain-containing protein</fullName>
    </recommendedName>
</protein>
<feature type="compositionally biased region" description="Acidic residues" evidence="1">
    <location>
        <begin position="322"/>
        <end position="332"/>
    </location>
</feature>
<feature type="region of interest" description="Disordered" evidence="1">
    <location>
        <begin position="282"/>
        <end position="332"/>
    </location>
</feature>
<accession>A0ABR0TQA9</accession>
<dbReference type="PANTHER" id="PTHR15410:SF2">
    <property type="entry name" value="HIRA-INTERACTING PROTEIN 3"/>
    <property type="match status" value="1"/>
</dbReference>